<dbReference type="PROSITE" id="PS50887">
    <property type="entry name" value="GGDEF"/>
    <property type="match status" value="1"/>
</dbReference>
<dbReference type="AlphaFoldDB" id="A0A1V2ZY54"/>
<dbReference type="InterPro" id="IPR044398">
    <property type="entry name" value="Globin-sensor_dom"/>
</dbReference>
<evidence type="ECO:0000256" key="8">
    <source>
        <dbReference type="ARBA" id="ARBA00022741"/>
    </source>
</evidence>
<dbReference type="Pfam" id="PF21118">
    <property type="entry name" value="DosC_2nd"/>
    <property type="match status" value="1"/>
</dbReference>
<comment type="cofactor">
    <cofactor evidence="2">
        <name>heme</name>
        <dbReference type="ChEBI" id="CHEBI:30413"/>
    </cofactor>
</comment>
<dbReference type="InterPro" id="IPR050469">
    <property type="entry name" value="Diguanylate_Cyclase"/>
</dbReference>
<dbReference type="STRING" id="252474.B1A74_08275"/>
<dbReference type="GO" id="GO:0020037">
    <property type="term" value="F:heme binding"/>
    <property type="evidence" value="ECO:0007669"/>
    <property type="project" value="InterPro"/>
</dbReference>
<evidence type="ECO:0000256" key="2">
    <source>
        <dbReference type="ARBA" id="ARBA00001971"/>
    </source>
</evidence>
<dbReference type="FunFam" id="3.30.70.270:FF:000001">
    <property type="entry name" value="Diguanylate cyclase domain protein"/>
    <property type="match status" value="1"/>
</dbReference>
<dbReference type="CDD" id="cd14757">
    <property type="entry name" value="GS_EcDosC-like_GGDEF"/>
    <property type="match status" value="1"/>
</dbReference>
<dbReference type="Gene3D" id="3.30.70.270">
    <property type="match status" value="1"/>
</dbReference>
<dbReference type="GO" id="GO:0000166">
    <property type="term" value="F:nucleotide binding"/>
    <property type="evidence" value="ECO:0007669"/>
    <property type="project" value="UniProtKB-KW"/>
</dbReference>
<evidence type="ECO:0000256" key="9">
    <source>
        <dbReference type="ARBA" id="ARBA00022842"/>
    </source>
</evidence>
<dbReference type="GO" id="GO:0046872">
    <property type="term" value="F:metal ion binding"/>
    <property type="evidence" value="ECO:0007669"/>
    <property type="project" value="UniProtKB-KW"/>
</dbReference>
<protein>
    <recommendedName>
        <fullName evidence="4">Diguanylate cyclase DosC</fullName>
        <ecNumber evidence="3">2.7.7.65</ecNumber>
    </recommendedName>
    <alternativeName>
        <fullName evidence="11">Direct oxygen-sensing cyclase</fullName>
    </alternativeName>
</protein>
<dbReference type="InterPro" id="IPR012292">
    <property type="entry name" value="Globin/Proto"/>
</dbReference>
<dbReference type="InterPro" id="IPR048442">
    <property type="entry name" value="DosC_2nd"/>
</dbReference>
<evidence type="ECO:0000256" key="1">
    <source>
        <dbReference type="ARBA" id="ARBA00001946"/>
    </source>
</evidence>
<feature type="domain" description="GGDEF" evidence="13">
    <location>
        <begin position="327"/>
        <end position="459"/>
    </location>
</feature>
<evidence type="ECO:0000256" key="10">
    <source>
        <dbReference type="ARBA" id="ARBA00023004"/>
    </source>
</evidence>
<evidence type="ECO:0000256" key="6">
    <source>
        <dbReference type="ARBA" id="ARBA00022679"/>
    </source>
</evidence>
<proteinExistence type="predicted"/>
<keyword evidence="7" id="KW-0479">Metal-binding</keyword>
<dbReference type="InterPro" id="IPR043128">
    <property type="entry name" value="Rev_trsase/Diguanyl_cyclase"/>
</dbReference>
<dbReference type="UniPathway" id="UPA00599"/>
<dbReference type="SUPFAM" id="SSF55073">
    <property type="entry name" value="Nucleotide cyclase"/>
    <property type="match status" value="1"/>
</dbReference>
<reference evidence="14 15" key="1">
    <citation type="submission" date="2017-02" db="EMBL/GenBank/DDBJ databases">
        <title>Genomic diversity within the haloalkaliphilic genus Thioalkalivibrio.</title>
        <authorList>
            <person name="Ahn A.-C."/>
            <person name="Meier-Kolthoff J."/>
            <person name="Overmars L."/>
            <person name="Richter M."/>
            <person name="Woyke T."/>
            <person name="Sorokin D.Y."/>
            <person name="Muyzer G."/>
        </authorList>
    </citation>
    <scope>NUCLEOTIDE SEQUENCE [LARGE SCALE GENOMIC DNA]</scope>
    <source>
        <strain evidence="14 15">HL17</strain>
    </source>
</reference>
<keyword evidence="9" id="KW-0460">Magnesium</keyword>
<keyword evidence="5" id="KW-0349">Heme</keyword>
<gene>
    <name evidence="14" type="ORF">B1A74_08275</name>
</gene>
<comment type="cofactor">
    <cofactor evidence="1">
        <name>Mg(2+)</name>
        <dbReference type="ChEBI" id="CHEBI:18420"/>
    </cofactor>
</comment>
<keyword evidence="10" id="KW-0408">Iron</keyword>
<dbReference type="InterPro" id="IPR000160">
    <property type="entry name" value="GGDEF_dom"/>
</dbReference>
<evidence type="ECO:0000256" key="3">
    <source>
        <dbReference type="ARBA" id="ARBA00012528"/>
    </source>
</evidence>
<name>A0A1V2ZY54_9GAMM</name>
<evidence type="ECO:0000313" key="14">
    <source>
        <dbReference type="EMBL" id="OOC09961.1"/>
    </source>
</evidence>
<evidence type="ECO:0000256" key="4">
    <source>
        <dbReference type="ARBA" id="ARBA00015125"/>
    </source>
</evidence>
<dbReference type="EC" id="2.7.7.65" evidence="3"/>
<keyword evidence="6" id="KW-0808">Transferase</keyword>
<dbReference type="InterPro" id="IPR039435">
    <property type="entry name" value="DosC_GS"/>
</dbReference>
<dbReference type="Gene3D" id="1.10.490.10">
    <property type="entry name" value="Globins"/>
    <property type="match status" value="1"/>
</dbReference>
<dbReference type="GO" id="GO:0005886">
    <property type="term" value="C:plasma membrane"/>
    <property type="evidence" value="ECO:0007669"/>
    <property type="project" value="TreeGrafter"/>
</dbReference>
<accession>A0A1V2ZY54</accession>
<dbReference type="GO" id="GO:0019825">
    <property type="term" value="F:oxygen binding"/>
    <property type="evidence" value="ECO:0007669"/>
    <property type="project" value="InterPro"/>
</dbReference>
<evidence type="ECO:0000256" key="7">
    <source>
        <dbReference type="ARBA" id="ARBA00022723"/>
    </source>
</evidence>
<keyword evidence="15" id="KW-1185">Reference proteome</keyword>
<dbReference type="GO" id="GO:0052621">
    <property type="term" value="F:diguanylate cyclase activity"/>
    <property type="evidence" value="ECO:0007669"/>
    <property type="project" value="UniProtKB-EC"/>
</dbReference>
<dbReference type="SMART" id="SM00267">
    <property type="entry name" value="GGDEF"/>
    <property type="match status" value="1"/>
</dbReference>
<dbReference type="EMBL" id="MUZR01000028">
    <property type="protein sequence ID" value="OOC09961.1"/>
    <property type="molecule type" value="Genomic_DNA"/>
</dbReference>
<dbReference type="NCBIfam" id="TIGR00254">
    <property type="entry name" value="GGDEF"/>
    <property type="match status" value="1"/>
</dbReference>
<dbReference type="OrthoDB" id="9812260at2"/>
<organism evidence="14 15">
    <name type="scientific">Thioalkalivibrio halophilus</name>
    <dbReference type="NCBI Taxonomy" id="252474"/>
    <lineage>
        <taxon>Bacteria</taxon>
        <taxon>Pseudomonadati</taxon>
        <taxon>Pseudomonadota</taxon>
        <taxon>Gammaproteobacteria</taxon>
        <taxon>Chromatiales</taxon>
        <taxon>Ectothiorhodospiraceae</taxon>
        <taxon>Thioalkalivibrio</taxon>
    </lineage>
</organism>
<dbReference type="PANTHER" id="PTHR45138:SF9">
    <property type="entry name" value="DIGUANYLATE CYCLASE DGCM-RELATED"/>
    <property type="match status" value="1"/>
</dbReference>
<dbReference type="SUPFAM" id="SSF46458">
    <property type="entry name" value="Globin-like"/>
    <property type="match status" value="1"/>
</dbReference>
<dbReference type="GO" id="GO:0043709">
    <property type="term" value="P:cell adhesion involved in single-species biofilm formation"/>
    <property type="evidence" value="ECO:0007669"/>
    <property type="project" value="TreeGrafter"/>
</dbReference>
<dbReference type="Pfam" id="PF11563">
    <property type="entry name" value="Protoglobin"/>
    <property type="match status" value="1"/>
</dbReference>
<keyword evidence="8" id="KW-0547">Nucleotide-binding</keyword>
<sequence>MPDGGPAVQRQLVDEWQWRLERCPGPVRGRVRELAEQHRASLAERFYAEMLADPDACVFLDHEDVNSRLNASLQEWIRGIFSVESGSGVEEQAARQAHVGGIHARISIPIHLVMRGARCVKEQFLTLLELDSAMGHEMRLQAARHVSDSIDMAMELMSHAYSRSHERNARAEEAYRLFAVSENLASEKDRQRACLLDWENGLMFDLAMGASGDQLPRLSASEFGLWFRHKGVDAFGGAAETERVLEAVARIDEALLPSLVCVEARQRQDYLRDVREQVRSIDYHLGQLFERSNELESGRDVLTRTLNRKFLPVVLGRHIASVQQTHAPFAVLALDIDYFKRVNDEHGHETGDRILQQFATLLVSNSRAGDYLFRLGGEEFLMMLVDVVPRDAERIAEKLRTAVRAEPFQGAHGQQLGLTVSIGLASHDGHPDYQRLVRRADDALYAAKNSGRDQVAVAD</sequence>
<dbReference type="Pfam" id="PF00990">
    <property type="entry name" value="GGDEF"/>
    <property type="match status" value="1"/>
</dbReference>
<evidence type="ECO:0000256" key="12">
    <source>
        <dbReference type="ARBA" id="ARBA00034247"/>
    </source>
</evidence>
<comment type="catalytic activity">
    <reaction evidence="12">
        <text>2 GTP = 3',3'-c-di-GMP + 2 diphosphate</text>
        <dbReference type="Rhea" id="RHEA:24898"/>
        <dbReference type="ChEBI" id="CHEBI:33019"/>
        <dbReference type="ChEBI" id="CHEBI:37565"/>
        <dbReference type="ChEBI" id="CHEBI:58805"/>
        <dbReference type="EC" id="2.7.7.65"/>
    </reaction>
</comment>
<evidence type="ECO:0000256" key="11">
    <source>
        <dbReference type="ARBA" id="ARBA00029839"/>
    </source>
</evidence>
<dbReference type="RefSeq" id="WP_077244347.1">
    <property type="nucleotide sequence ID" value="NZ_MUZR01000028.1"/>
</dbReference>
<dbReference type="InterPro" id="IPR029787">
    <property type="entry name" value="Nucleotide_cyclase"/>
</dbReference>
<evidence type="ECO:0000313" key="15">
    <source>
        <dbReference type="Proteomes" id="UP000189177"/>
    </source>
</evidence>
<evidence type="ECO:0000259" key="13">
    <source>
        <dbReference type="PROSITE" id="PS50887"/>
    </source>
</evidence>
<evidence type="ECO:0000256" key="5">
    <source>
        <dbReference type="ARBA" id="ARBA00022617"/>
    </source>
</evidence>
<dbReference type="PANTHER" id="PTHR45138">
    <property type="entry name" value="REGULATORY COMPONENTS OF SENSORY TRANSDUCTION SYSTEM"/>
    <property type="match status" value="1"/>
</dbReference>
<dbReference type="CDD" id="cd01949">
    <property type="entry name" value="GGDEF"/>
    <property type="match status" value="1"/>
</dbReference>
<dbReference type="Proteomes" id="UP000189177">
    <property type="component" value="Unassembled WGS sequence"/>
</dbReference>
<dbReference type="InterPro" id="IPR009050">
    <property type="entry name" value="Globin-like_sf"/>
</dbReference>
<comment type="caution">
    <text evidence="14">The sequence shown here is derived from an EMBL/GenBank/DDBJ whole genome shotgun (WGS) entry which is preliminary data.</text>
</comment>
<dbReference type="GO" id="GO:1902201">
    <property type="term" value="P:negative regulation of bacterial-type flagellum-dependent cell motility"/>
    <property type="evidence" value="ECO:0007669"/>
    <property type="project" value="TreeGrafter"/>
</dbReference>